<dbReference type="InterPro" id="IPR007304">
    <property type="entry name" value="TAP46-like"/>
</dbReference>
<gene>
    <name evidence="1" type="ORF">BS50DRAFT_578056</name>
</gene>
<dbReference type="STRING" id="1448308.A0A2T2N9Y7"/>
<dbReference type="PANTHER" id="PTHR10933:SF9">
    <property type="entry name" value="IMMUNOGLOBULIN-BINDING PROTEIN 1"/>
    <property type="match status" value="1"/>
</dbReference>
<dbReference type="GO" id="GO:0051721">
    <property type="term" value="F:protein phosphatase 2A binding"/>
    <property type="evidence" value="ECO:0007669"/>
    <property type="project" value="TreeGrafter"/>
</dbReference>
<sequence length="73" mass="7933">MSSEEPQSIRALFLRAERARQSLAATPDSNSPSYQENLLAAIATYEACLRAADQVSLFSPNETLDDISSGDLQ</sequence>
<dbReference type="OrthoDB" id="10261753at2759"/>
<dbReference type="GO" id="GO:0035303">
    <property type="term" value="P:regulation of dephosphorylation"/>
    <property type="evidence" value="ECO:0007669"/>
    <property type="project" value="TreeGrafter"/>
</dbReference>
<dbReference type="GO" id="GO:0009966">
    <property type="term" value="P:regulation of signal transduction"/>
    <property type="evidence" value="ECO:0007669"/>
    <property type="project" value="InterPro"/>
</dbReference>
<dbReference type="Proteomes" id="UP000240883">
    <property type="component" value="Unassembled WGS sequence"/>
</dbReference>
<keyword evidence="2" id="KW-1185">Reference proteome</keyword>
<dbReference type="AlphaFoldDB" id="A0A2T2N9Y7"/>
<proteinExistence type="predicted"/>
<accession>A0A2T2N9Y7</accession>
<name>A0A2T2N9Y7_CORCC</name>
<protein>
    <submittedName>
        <fullName evidence="1">Uncharacterized protein</fullName>
    </submittedName>
</protein>
<dbReference type="Gene3D" id="1.25.40.540">
    <property type="entry name" value="TAP42-like family"/>
    <property type="match status" value="1"/>
</dbReference>
<dbReference type="GO" id="GO:0005829">
    <property type="term" value="C:cytosol"/>
    <property type="evidence" value="ECO:0007669"/>
    <property type="project" value="TreeGrafter"/>
</dbReference>
<dbReference type="EMBL" id="KZ678142">
    <property type="protein sequence ID" value="PSN62209.1"/>
    <property type="molecule type" value="Genomic_DNA"/>
</dbReference>
<dbReference type="PANTHER" id="PTHR10933">
    <property type="entry name" value="IMMUNOGLOBULIN-BINDING PROTEIN 1"/>
    <property type="match status" value="1"/>
</dbReference>
<evidence type="ECO:0000313" key="2">
    <source>
        <dbReference type="Proteomes" id="UP000240883"/>
    </source>
</evidence>
<organism evidence="1 2">
    <name type="scientific">Corynespora cassiicola Philippines</name>
    <dbReference type="NCBI Taxonomy" id="1448308"/>
    <lineage>
        <taxon>Eukaryota</taxon>
        <taxon>Fungi</taxon>
        <taxon>Dikarya</taxon>
        <taxon>Ascomycota</taxon>
        <taxon>Pezizomycotina</taxon>
        <taxon>Dothideomycetes</taxon>
        <taxon>Pleosporomycetidae</taxon>
        <taxon>Pleosporales</taxon>
        <taxon>Corynesporascaceae</taxon>
        <taxon>Corynespora</taxon>
    </lineage>
</organism>
<evidence type="ECO:0000313" key="1">
    <source>
        <dbReference type="EMBL" id="PSN62209.1"/>
    </source>
</evidence>
<reference evidence="1 2" key="1">
    <citation type="journal article" date="2018" name="Front. Microbiol.">
        <title>Genome-Wide Analysis of Corynespora cassiicola Leaf Fall Disease Putative Effectors.</title>
        <authorList>
            <person name="Lopez D."/>
            <person name="Ribeiro S."/>
            <person name="Label P."/>
            <person name="Fumanal B."/>
            <person name="Venisse J.S."/>
            <person name="Kohler A."/>
            <person name="de Oliveira R.R."/>
            <person name="Labutti K."/>
            <person name="Lipzen A."/>
            <person name="Lail K."/>
            <person name="Bauer D."/>
            <person name="Ohm R.A."/>
            <person name="Barry K.W."/>
            <person name="Spatafora J."/>
            <person name="Grigoriev I.V."/>
            <person name="Martin F.M."/>
            <person name="Pujade-Renaud V."/>
        </authorList>
    </citation>
    <scope>NUCLEOTIDE SEQUENCE [LARGE SCALE GENOMIC DNA]</scope>
    <source>
        <strain evidence="1 2">Philippines</strain>
    </source>
</reference>
<dbReference type="InterPro" id="IPR038511">
    <property type="entry name" value="TAP42/TAP46-like_sf"/>
</dbReference>
<dbReference type="Pfam" id="PF04177">
    <property type="entry name" value="TAP42"/>
    <property type="match status" value="1"/>
</dbReference>